<accession>A0A8H5LLM0</accession>
<keyword evidence="1" id="KW-0812">Transmembrane</keyword>
<feature type="transmembrane region" description="Helical" evidence="1">
    <location>
        <begin position="318"/>
        <end position="340"/>
    </location>
</feature>
<organism evidence="3 4">
    <name type="scientific">Leucocoprinus leucothites</name>
    <dbReference type="NCBI Taxonomy" id="201217"/>
    <lineage>
        <taxon>Eukaryota</taxon>
        <taxon>Fungi</taxon>
        <taxon>Dikarya</taxon>
        <taxon>Basidiomycota</taxon>
        <taxon>Agaricomycotina</taxon>
        <taxon>Agaricomycetes</taxon>
        <taxon>Agaricomycetidae</taxon>
        <taxon>Agaricales</taxon>
        <taxon>Agaricineae</taxon>
        <taxon>Agaricaceae</taxon>
        <taxon>Leucocoprinus</taxon>
    </lineage>
</organism>
<keyword evidence="4" id="KW-1185">Reference proteome</keyword>
<dbReference type="AlphaFoldDB" id="A0A8H5LLM0"/>
<proteinExistence type="predicted"/>
<feature type="transmembrane region" description="Helical" evidence="1">
    <location>
        <begin position="172"/>
        <end position="189"/>
    </location>
</feature>
<comment type="caution">
    <text evidence="3">The sequence shown here is derived from an EMBL/GenBank/DDBJ whole genome shotgun (WGS) entry which is preliminary data.</text>
</comment>
<dbReference type="Pfam" id="PF20151">
    <property type="entry name" value="DUF6533"/>
    <property type="match status" value="1"/>
</dbReference>
<feature type="transmembrane region" description="Helical" evidence="1">
    <location>
        <begin position="289"/>
        <end position="312"/>
    </location>
</feature>
<feature type="transmembrane region" description="Helical" evidence="1">
    <location>
        <begin position="139"/>
        <end position="157"/>
    </location>
</feature>
<sequence>MPAISLLLNLDVLFGELRPHTTGNLQGMYMCRFPFDCHSLLPPPRHPTDIYPFSTTRSSRRFLPCFLGQACIYTVMADLVEIMKELQELYAHVQSIEEARYVMVAMCALQLHEWFLLLDKEIYLIHQSPRVSLINVSYLFCRYYPAALWIAIMWGIVGDHPVDVCLKATKPINAFLTPCQFISQGVMLMRAYAFTSRNPRVLLLLCSSYAVVVGVNIWAFCVSIEIPVKLYLVLGQTGCFSNYGDGVMGVRIGYTIGKIAAILMDLISLSVVLVHCYKTRVREVSLARYFVSQGLAAFAFVCVINSFCAIMYFKPPSFTSGIGLPLILVLPNLVACRVSVTKSSHQFFCH</sequence>
<dbReference type="OrthoDB" id="3251775at2759"/>
<evidence type="ECO:0000256" key="1">
    <source>
        <dbReference type="SAM" id="Phobius"/>
    </source>
</evidence>
<feature type="transmembrane region" description="Helical" evidence="1">
    <location>
        <begin position="201"/>
        <end position="226"/>
    </location>
</feature>
<protein>
    <recommendedName>
        <fullName evidence="2">DUF6533 domain-containing protein</fullName>
    </recommendedName>
</protein>
<keyword evidence="1" id="KW-1133">Transmembrane helix</keyword>
<feature type="domain" description="DUF6533" evidence="2">
    <location>
        <begin position="101"/>
        <end position="145"/>
    </location>
</feature>
<dbReference type="EMBL" id="JAACJO010000002">
    <property type="protein sequence ID" value="KAF5361776.1"/>
    <property type="molecule type" value="Genomic_DNA"/>
</dbReference>
<gene>
    <name evidence="3" type="ORF">D9756_002168</name>
</gene>
<feature type="transmembrane region" description="Helical" evidence="1">
    <location>
        <begin position="252"/>
        <end position="277"/>
    </location>
</feature>
<reference evidence="3 4" key="1">
    <citation type="journal article" date="2020" name="ISME J.">
        <title>Uncovering the hidden diversity of litter-decomposition mechanisms in mushroom-forming fungi.</title>
        <authorList>
            <person name="Floudas D."/>
            <person name="Bentzer J."/>
            <person name="Ahren D."/>
            <person name="Johansson T."/>
            <person name="Persson P."/>
            <person name="Tunlid A."/>
        </authorList>
    </citation>
    <scope>NUCLEOTIDE SEQUENCE [LARGE SCALE GENOMIC DNA]</scope>
    <source>
        <strain evidence="3 4">CBS 146.42</strain>
    </source>
</reference>
<dbReference type="InterPro" id="IPR045340">
    <property type="entry name" value="DUF6533"/>
</dbReference>
<dbReference type="Proteomes" id="UP000559027">
    <property type="component" value="Unassembled WGS sequence"/>
</dbReference>
<evidence type="ECO:0000259" key="2">
    <source>
        <dbReference type="Pfam" id="PF20151"/>
    </source>
</evidence>
<name>A0A8H5LLM0_9AGAR</name>
<keyword evidence="1" id="KW-0472">Membrane</keyword>
<evidence type="ECO:0000313" key="4">
    <source>
        <dbReference type="Proteomes" id="UP000559027"/>
    </source>
</evidence>
<evidence type="ECO:0000313" key="3">
    <source>
        <dbReference type="EMBL" id="KAF5361776.1"/>
    </source>
</evidence>